<name>A0A511KF61_RHOTO</name>
<evidence type="ECO:0000256" key="1">
    <source>
        <dbReference type="SAM" id="MobiDB-lite"/>
    </source>
</evidence>
<feature type="region of interest" description="Disordered" evidence="1">
    <location>
        <begin position="115"/>
        <end position="351"/>
    </location>
</feature>
<comment type="caution">
    <text evidence="3">The sequence shown here is derived from an EMBL/GenBank/DDBJ whole genome shotgun (WGS) entry which is preliminary data.</text>
</comment>
<evidence type="ECO:0000256" key="2">
    <source>
        <dbReference type="SAM" id="Phobius"/>
    </source>
</evidence>
<keyword evidence="2" id="KW-0472">Membrane</keyword>
<sequence length="351" mass="36477">MSSGSITISYTTLAEIALLVALVGGVAYIGSKPAANSPHPTASSLAQPGKKKSVAKKKKAGSVTQQVQDAAQPAVDKASEVVHAASTAVEHQVNNRPPAVQKAVEAVQDTVAQATGAAKKKGKKGKATGSKGGPSASTSGANSSSETSAPKTDAEKHAAATRGALSNAHPAADMRDDSHDPQPHVARVMKVVGGKAGADPKSLLKVPGQNEDGWERPDAFDDDDGEWEAVTSKKPSRPSTPSSAPLSAAPARSIPGLPSQPLTKKQRENAAKKTKEQAAKEAKETEQEERLRQYRKEQEKARLAADSLTRQRARPRSQNFFGSEPQPAPSKVVGGGMNASLDPSSGSLVWD</sequence>
<accession>A0A511KF61</accession>
<feature type="compositionally biased region" description="Basic and acidic residues" evidence="1">
    <location>
        <begin position="172"/>
        <end position="182"/>
    </location>
</feature>
<gene>
    <name evidence="3" type="ORF">Rt10032_c06g2583</name>
</gene>
<proteinExistence type="predicted"/>
<dbReference type="EMBL" id="BJWK01000006">
    <property type="protein sequence ID" value="GEM08566.1"/>
    <property type="molecule type" value="Genomic_DNA"/>
</dbReference>
<keyword evidence="2" id="KW-0812">Transmembrane</keyword>
<feature type="compositionally biased region" description="Low complexity" evidence="1">
    <location>
        <begin position="237"/>
        <end position="253"/>
    </location>
</feature>
<feature type="compositionally biased region" description="Polar residues" evidence="1">
    <location>
        <begin position="341"/>
        <end position="351"/>
    </location>
</feature>
<feature type="compositionally biased region" description="Low complexity" evidence="1">
    <location>
        <begin position="61"/>
        <end position="76"/>
    </location>
</feature>
<feature type="transmembrane region" description="Helical" evidence="2">
    <location>
        <begin position="12"/>
        <end position="30"/>
    </location>
</feature>
<feature type="region of interest" description="Disordered" evidence="1">
    <location>
        <begin position="33"/>
        <end position="79"/>
    </location>
</feature>
<reference evidence="3 4" key="1">
    <citation type="submission" date="2019-07" db="EMBL/GenBank/DDBJ databases">
        <title>Rhodotorula toruloides NBRC10032 genome sequencing.</title>
        <authorList>
            <person name="Shida Y."/>
            <person name="Takaku H."/>
            <person name="Ogasawara W."/>
            <person name="Mori K."/>
        </authorList>
    </citation>
    <scope>NUCLEOTIDE SEQUENCE [LARGE SCALE GENOMIC DNA]</scope>
    <source>
        <strain evidence="3 4">NBRC10032</strain>
    </source>
</reference>
<keyword evidence="2" id="KW-1133">Transmembrane helix</keyword>
<dbReference type="OrthoDB" id="2528735at2759"/>
<dbReference type="Proteomes" id="UP000321518">
    <property type="component" value="Unassembled WGS sequence"/>
</dbReference>
<feature type="compositionally biased region" description="Low complexity" evidence="1">
    <location>
        <begin position="127"/>
        <end position="150"/>
    </location>
</feature>
<feature type="compositionally biased region" description="Basic and acidic residues" evidence="1">
    <location>
        <begin position="265"/>
        <end position="303"/>
    </location>
</feature>
<evidence type="ECO:0000313" key="3">
    <source>
        <dbReference type="EMBL" id="GEM08566.1"/>
    </source>
</evidence>
<dbReference type="AlphaFoldDB" id="A0A511KF61"/>
<evidence type="ECO:0000313" key="4">
    <source>
        <dbReference type="Proteomes" id="UP000321518"/>
    </source>
</evidence>
<protein>
    <submittedName>
        <fullName evidence="3">Serine/arginine repetitive matrix protein 2</fullName>
    </submittedName>
</protein>
<feature type="compositionally biased region" description="Basic residues" evidence="1">
    <location>
        <begin position="49"/>
        <end position="60"/>
    </location>
</feature>
<organism evidence="3 4">
    <name type="scientific">Rhodotorula toruloides</name>
    <name type="common">Yeast</name>
    <name type="synonym">Rhodosporidium toruloides</name>
    <dbReference type="NCBI Taxonomy" id="5286"/>
    <lineage>
        <taxon>Eukaryota</taxon>
        <taxon>Fungi</taxon>
        <taxon>Dikarya</taxon>
        <taxon>Basidiomycota</taxon>
        <taxon>Pucciniomycotina</taxon>
        <taxon>Microbotryomycetes</taxon>
        <taxon>Sporidiobolales</taxon>
        <taxon>Sporidiobolaceae</taxon>
        <taxon>Rhodotorula</taxon>
    </lineage>
</organism>